<protein>
    <submittedName>
        <fullName evidence="2">Uncharacterized protein</fullName>
    </submittedName>
</protein>
<feature type="compositionally biased region" description="Polar residues" evidence="1">
    <location>
        <begin position="7"/>
        <end position="24"/>
    </location>
</feature>
<name>A0A9Q0N5F7_9DIPT</name>
<keyword evidence="3" id="KW-1185">Reference proteome</keyword>
<evidence type="ECO:0000313" key="2">
    <source>
        <dbReference type="EMBL" id="KAJ6643850.1"/>
    </source>
</evidence>
<evidence type="ECO:0000313" key="3">
    <source>
        <dbReference type="Proteomes" id="UP001151699"/>
    </source>
</evidence>
<proteinExistence type="predicted"/>
<organism evidence="2 3">
    <name type="scientific">Pseudolycoriella hygida</name>
    <dbReference type="NCBI Taxonomy" id="35572"/>
    <lineage>
        <taxon>Eukaryota</taxon>
        <taxon>Metazoa</taxon>
        <taxon>Ecdysozoa</taxon>
        <taxon>Arthropoda</taxon>
        <taxon>Hexapoda</taxon>
        <taxon>Insecta</taxon>
        <taxon>Pterygota</taxon>
        <taxon>Neoptera</taxon>
        <taxon>Endopterygota</taxon>
        <taxon>Diptera</taxon>
        <taxon>Nematocera</taxon>
        <taxon>Sciaroidea</taxon>
        <taxon>Sciaridae</taxon>
        <taxon>Pseudolycoriella</taxon>
    </lineage>
</organism>
<evidence type="ECO:0000256" key="1">
    <source>
        <dbReference type="SAM" id="MobiDB-lite"/>
    </source>
</evidence>
<dbReference type="Proteomes" id="UP001151699">
    <property type="component" value="Chromosome B"/>
</dbReference>
<feature type="region of interest" description="Disordered" evidence="1">
    <location>
        <begin position="1"/>
        <end position="24"/>
    </location>
</feature>
<reference evidence="2" key="1">
    <citation type="submission" date="2022-07" db="EMBL/GenBank/DDBJ databases">
        <authorList>
            <person name="Trinca V."/>
            <person name="Uliana J.V.C."/>
            <person name="Torres T.T."/>
            <person name="Ward R.J."/>
            <person name="Monesi N."/>
        </authorList>
    </citation>
    <scope>NUCLEOTIDE SEQUENCE</scope>
    <source>
        <strain evidence="2">HSMRA1968</strain>
        <tissue evidence="2">Whole embryos</tissue>
    </source>
</reference>
<accession>A0A9Q0N5F7</accession>
<comment type="caution">
    <text evidence="2">The sequence shown here is derived from an EMBL/GenBank/DDBJ whole genome shotgun (WGS) entry which is preliminary data.</text>
</comment>
<feature type="non-terminal residue" evidence="2">
    <location>
        <position position="1"/>
    </location>
</feature>
<feature type="region of interest" description="Disordered" evidence="1">
    <location>
        <begin position="47"/>
        <end position="75"/>
    </location>
</feature>
<gene>
    <name evidence="2" type="ORF">Bhyg_08815</name>
</gene>
<dbReference type="EMBL" id="WJQU01000002">
    <property type="protein sequence ID" value="KAJ6643850.1"/>
    <property type="molecule type" value="Genomic_DNA"/>
</dbReference>
<dbReference type="AlphaFoldDB" id="A0A9Q0N5F7"/>
<feature type="compositionally biased region" description="Basic and acidic residues" evidence="1">
    <location>
        <begin position="47"/>
        <end position="61"/>
    </location>
</feature>
<sequence length="172" mass="19702">MVDSTDNKNVSQSRAFSTSEIQAKNETSFLNSVGEFVSEALREVPTDLLSEFDRKKGDDDKKKKKKKPSEPTVLHINFQQADPHSDYEDDHHNHHGPISFSDHYIPEQHGGKIKHRPGHGHGLKLKHKHGRSIGDDIPRFGILWSHKLVHLVTKKFLLLKKKCGFILKYIKL</sequence>